<sequence length="337" mass="35342">MTHRDVVVIGGSAGSHKPLAQVLARFPSDLPAVVLVVVHVAPGARATLAETLARACALPVRPAVDGTRLEPGAVHVAVPNRHLLVDDCAVLRVSDGPRQNLVRPAVDALFRSAARWCGPRTVGVILSGSLDDGSAGLAAIAAGGGVALVQDPAEARFPGMPTAALRVVPDAETLPGFDLGDMIAEVVGKPVTAQSRPPEPLIWETDMLAYGASRTPDHGQAVELGCPECRGGMYVVRTGLADHYVCHVGHSYSPQSLLSVRDDNIEEAVWTAVSALLEKVVLLKKLAERAQAADDIEAAEKHRAEAGRASRAATVLRNNLHLSDAENPVAHLLGHSY</sequence>
<evidence type="ECO:0000256" key="2">
    <source>
        <dbReference type="ARBA" id="ARBA00039140"/>
    </source>
</evidence>
<proteinExistence type="predicted"/>
<reference evidence="7" key="1">
    <citation type="journal article" date="2019" name="Int. J. Syst. Evol. Microbiol.">
        <title>The Global Catalogue of Microorganisms (GCM) 10K type strain sequencing project: providing services to taxonomists for standard genome sequencing and annotation.</title>
        <authorList>
            <consortium name="The Broad Institute Genomics Platform"/>
            <consortium name="The Broad Institute Genome Sequencing Center for Infectious Disease"/>
            <person name="Wu L."/>
            <person name="Ma J."/>
        </authorList>
    </citation>
    <scope>NUCLEOTIDE SEQUENCE [LARGE SCALE GENOMIC DNA]</scope>
    <source>
        <strain evidence="7">TBRC 5832</strain>
    </source>
</reference>
<dbReference type="PROSITE" id="PS50122">
    <property type="entry name" value="CHEB"/>
    <property type="match status" value="1"/>
</dbReference>
<keyword evidence="1 4" id="KW-0378">Hydrolase</keyword>
<feature type="active site" evidence="4">
    <location>
        <position position="132"/>
    </location>
</feature>
<dbReference type="Gene3D" id="3.40.50.180">
    <property type="entry name" value="Methylesterase CheB, C-terminal domain"/>
    <property type="match status" value="1"/>
</dbReference>
<evidence type="ECO:0000256" key="4">
    <source>
        <dbReference type="PROSITE-ProRule" id="PRU00050"/>
    </source>
</evidence>
<evidence type="ECO:0000259" key="5">
    <source>
        <dbReference type="PROSITE" id="PS50122"/>
    </source>
</evidence>
<feature type="active site" evidence="4">
    <location>
        <position position="12"/>
    </location>
</feature>
<dbReference type="EMBL" id="JBHSBL010000023">
    <property type="protein sequence ID" value="MFC4069956.1"/>
    <property type="molecule type" value="Genomic_DNA"/>
</dbReference>
<dbReference type="PANTHER" id="PTHR42872:SF6">
    <property type="entry name" value="PROTEIN-GLUTAMATE METHYLESTERASE_PROTEIN-GLUTAMINE GLUTAMINASE"/>
    <property type="match status" value="1"/>
</dbReference>
<dbReference type="SUPFAM" id="SSF52738">
    <property type="entry name" value="Methylesterase CheB, C-terminal domain"/>
    <property type="match status" value="1"/>
</dbReference>
<dbReference type="InterPro" id="IPR011247">
    <property type="entry name" value="Chemotax_prot-Glu_Me-esterase"/>
</dbReference>
<name>A0ABV8J336_9ACTN</name>
<evidence type="ECO:0000256" key="1">
    <source>
        <dbReference type="ARBA" id="ARBA00022801"/>
    </source>
</evidence>
<evidence type="ECO:0000313" key="7">
    <source>
        <dbReference type="Proteomes" id="UP001595867"/>
    </source>
</evidence>
<evidence type="ECO:0000313" key="6">
    <source>
        <dbReference type="EMBL" id="MFC4069956.1"/>
    </source>
</evidence>
<dbReference type="RefSeq" id="WP_378070848.1">
    <property type="nucleotide sequence ID" value="NZ_JBHSBL010000023.1"/>
</dbReference>
<comment type="caution">
    <text evidence="6">The sequence shown here is derived from an EMBL/GenBank/DDBJ whole genome shotgun (WGS) entry which is preliminary data.</text>
</comment>
<keyword evidence="4" id="KW-0145">Chemotaxis</keyword>
<dbReference type="Pfam" id="PF01339">
    <property type="entry name" value="CheB_methylest"/>
    <property type="match status" value="1"/>
</dbReference>
<dbReference type="EC" id="3.1.1.61" evidence="2"/>
<dbReference type="InterPro" id="IPR000673">
    <property type="entry name" value="Sig_transdc_resp-reg_Me-estase"/>
</dbReference>
<gene>
    <name evidence="6" type="ORF">ACFO0C_33945</name>
</gene>
<feature type="active site" evidence="4">
    <location>
        <position position="39"/>
    </location>
</feature>
<dbReference type="InterPro" id="IPR035909">
    <property type="entry name" value="CheB_C"/>
</dbReference>
<dbReference type="PANTHER" id="PTHR42872">
    <property type="entry name" value="PROTEIN-GLUTAMATE METHYLESTERASE/PROTEIN-GLUTAMINE GLUTAMINASE"/>
    <property type="match status" value="1"/>
</dbReference>
<dbReference type="Proteomes" id="UP001595867">
    <property type="component" value="Unassembled WGS sequence"/>
</dbReference>
<dbReference type="PIRSF" id="PIRSF036461">
    <property type="entry name" value="Chmtx_methlestr"/>
    <property type="match status" value="1"/>
</dbReference>
<comment type="catalytic activity">
    <reaction evidence="3">
        <text>[protein]-L-glutamate 5-O-methyl ester + H2O = L-glutamyl-[protein] + methanol + H(+)</text>
        <dbReference type="Rhea" id="RHEA:23236"/>
        <dbReference type="Rhea" id="RHEA-COMP:10208"/>
        <dbReference type="Rhea" id="RHEA-COMP:10311"/>
        <dbReference type="ChEBI" id="CHEBI:15377"/>
        <dbReference type="ChEBI" id="CHEBI:15378"/>
        <dbReference type="ChEBI" id="CHEBI:17790"/>
        <dbReference type="ChEBI" id="CHEBI:29973"/>
        <dbReference type="ChEBI" id="CHEBI:82795"/>
        <dbReference type="EC" id="3.1.1.61"/>
    </reaction>
</comment>
<dbReference type="CDD" id="cd16433">
    <property type="entry name" value="CheB"/>
    <property type="match status" value="1"/>
</dbReference>
<accession>A0ABV8J336</accession>
<protein>
    <recommendedName>
        <fullName evidence="2">protein-glutamate methylesterase</fullName>
        <ecNumber evidence="2">3.1.1.61</ecNumber>
    </recommendedName>
</protein>
<keyword evidence="7" id="KW-1185">Reference proteome</keyword>
<organism evidence="6 7">
    <name type="scientific">Actinoplanes subglobosus</name>
    <dbReference type="NCBI Taxonomy" id="1547892"/>
    <lineage>
        <taxon>Bacteria</taxon>
        <taxon>Bacillati</taxon>
        <taxon>Actinomycetota</taxon>
        <taxon>Actinomycetes</taxon>
        <taxon>Micromonosporales</taxon>
        <taxon>Micromonosporaceae</taxon>
        <taxon>Actinoplanes</taxon>
    </lineage>
</organism>
<evidence type="ECO:0000256" key="3">
    <source>
        <dbReference type="ARBA" id="ARBA00048267"/>
    </source>
</evidence>
<feature type="domain" description="CheB-type methylesterase" evidence="5">
    <location>
        <begin position="1"/>
        <end position="190"/>
    </location>
</feature>